<proteinExistence type="predicted"/>
<dbReference type="InterPro" id="IPR044227">
    <property type="entry name" value="TONSOKU"/>
</dbReference>
<reference evidence="1" key="1">
    <citation type="submission" date="2022-12" db="EMBL/GenBank/DDBJ databases">
        <title>Draft genome assemblies for two species of Escallonia (Escalloniales).</title>
        <authorList>
            <person name="Chanderbali A."/>
            <person name="Dervinis C."/>
            <person name="Anghel I."/>
            <person name="Soltis D."/>
            <person name="Soltis P."/>
            <person name="Zapata F."/>
        </authorList>
    </citation>
    <scope>NUCLEOTIDE SEQUENCE</scope>
    <source>
        <strain evidence="1">UCBG64.0493</strain>
        <tissue evidence="1">Leaf</tissue>
    </source>
</reference>
<evidence type="ECO:0000313" key="2">
    <source>
        <dbReference type="Proteomes" id="UP001188597"/>
    </source>
</evidence>
<feature type="non-terminal residue" evidence="1">
    <location>
        <position position="258"/>
    </location>
</feature>
<dbReference type="PANTHER" id="PTHR47684:SF1">
    <property type="entry name" value="PROTEIN TONSOKU"/>
    <property type="match status" value="1"/>
</dbReference>
<dbReference type="Gene3D" id="3.80.10.10">
    <property type="entry name" value="Ribonuclease Inhibitor"/>
    <property type="match status" value="2"/>
</dbReference>
<dbReference type="EMBL" id="JAVXUP010000652">
    <property type="protein sequence ID" value="KAK3023506.1"/>
    <property type="molecule type" value="Genomic_DNA"/>
</dbReference>
<dbReference type="AlphaFoldDB" id="A0AA89B7A1"/>
<dbReference type="InterPro" id="IPR032675">
    <property type="entry name" value="LRR_dom_sf"/>
</dbReference>
<dbReference type="SUPFAM" id="SSF52047">
    <property type="entry name" value="RNI-like"/>
    <property type="match status" value="1"/>
</dbReference>
<organism evidence="1 2">
    <name type="scientific">Escallonia herrerae</name>
    <dbReference type="NCBI Taxonomy" id="1293975"/>
    <lineage>
        <taxon>Eukaryota</taxon>
        <taxon>Viridiplantae</taxon>
        <taxon>Streptophyta</taxon>
        <taxon>Embryophyta</taxon>
        <taxon>Tracheophyta</taxon>
        <taxon>Spermatophyta</taxon>
        <taxon>Magnoliopsida</taxon>
        <taxon>eudicotyledons</taxon>
        <taxon>Gunneridae</taxon>
        <taxon>Pentapetalae</taxon>
        <taxon>asterids</taxon>
        <taxon>campanulids</taxon>
        <taxon>Escalloniales</taxon>
        <taxon>Escalloniaceae</taxon>
        <taxon>Escallonia</taxon>
    </lineage>
</organism>
<protein>
    <submittedName>
        <fullName evidence="1">Uncharacterized protein</fullName>
    </submittedName>
</protein>
<dbReference type="InterPro" id="IPR001611">
    <property type="entry name" value="Leu-rich_rpt"/>
</dbReference>
<dbReference type="GO" id="GO:0040029">
    <property type="term" value="P:epigenetic regulation of gene expression"/>
    <property type="evidence" value="ECO:0007669"/>
    <property type="project" value="InterPro"/>
</dbReference>
<gene>
    <name evidence="1" type="ORF">RJ639_043790</name>
</gene>
<accession>A0AA89B7A1</accession>
<dbReference type="Pfam" id="PF00560">
    <property type="entry name" value="LRR_1"/>
    <property type="match status" value="1"/>
</dbReference>
<comment type="caution">
    <text evidence="1">The sequence shown here is derived from an EMBL/GenBank/DDBJ whole genome shotgun (WGS) entry which is preliminary data.</text>
</comment>
<dbReference type="Proteomes" id="UP001188597">
    <property type="component" value="Unassembled WGS sequence"/>
</dbReference>
<dbReference type="GO" id="GO:0009933">
    <property type="term" value="P:meristem structural organization"/>
    <property type="evidence" value="ECO:0007669"/>
    <property type="project" value="InterPro"/>
</dbReference>
<sequence>MEKLQQVFISSSQKYGGLVLDLHCNRFGPTALFQICECPVLFTRLEVLNISGNRLTDACASYLSTILQNCKALYSLNIERCSITSRTIQKIADSLDSGSVLAQLCLGYNHPVSGNVIVNLLAKLATLKRFSELSLNGLKLSKPVVACLCQFAKTSYLSELMLADTSIGTVSQSTFQVFIFLPDALAVTVLLNVTIWCPLQDGALQLMESLSNETQELVKLDLSSCGLTSQYIVRLHAENSLINGILELNLGGNPIMQE</sequence>
<dbReference type="PANTHER" id="PTHR47684">
    <property type="entry name" value="PROTEIN TONSOKU"/>
    <property type="match status" value="1"/>
</dbReference>
<dbReference type="GO" id="GO:0072423">
    <property type="term" value="P:response to DNA damage checkpoint signaling"/>
    <property type="evidence" value="ECO:0007669"/>
    <property type="project" value="InterPro"/>
</dbReference>
<dbReference type="GO" id="GO:0005634">
    <property type="term" value="C:nucleus"/>
    <property type="evidence" value="ECO:0007669"/>
    <property type="project" value="InterPro"/>
</dbReference>
<name>A0AA89B7A1_9ASTE</name>
<keyword evidence="2" id="KW-1185">Reference proteome</keyword>
<evidence type="ECO:0000313" key="1">
    <source>
        <dbReference type="EMBL" id="KAK3023506.1"/>
    </source>
</evidence>